<dbReference type="Gene3D" id="3.20.20.140">
    <property type="entry name" value="Metal-dependent hydrolases"/>
    <property type="match status" value="1"/>
</dbReference>
<evidence type="ECO:0000313" key="4">
    <source>
        <dbReference type="Proteomes" id="UP000185596"/>
    </source>
</evidence>
<dbReference type="InterPro" id="IPR006680">
    <property type="entry name" value="Amidohydro-rel"/>
</dbReference>
<evidence type="ECO:0000259" key="2">
    <source>
        <dbReference type="Pfam" id="PF04909"/>
    </source>
</evidence>
<comment type="caution">
    <text evidence="3">The sequence shown here is derived from an EMBL/GenBank/DDBJ whole genome shotgun (WGS) entry which is preliminary data.</text>
</comment>
<proteinExistence type="inferred from homology"/>
<evidence type="ECO:0000313" key="3">
    <source>
        <dbReference type="EMBL" id="OLF15381.1"/>
    </source>
</evidence>
<dbReference type="AlphaFoldDB" id="A0A1Q8CM20"/>
<comment type="similarity">
    <text evidence="1">Belongs to the metallo-dependent hydrolases superfamily.</text>
</comment>
<dbReference type="OrthoDB" id="5450317at2"/>
<feature type="domain" description="Amidohydrolase-related" evidence="2">
    <location>
        <begin position="3"/>
        <end position="278"/>
    </location>
</feature>
<dbReference type="InterPro" id="IPR032466">
    <property type="entry name" value="Metal_Hydrolase"/>
</dbReference>
<keyword evidence="4" id="KW-1185">Reference proteome</keyword>
<gene>
    <name evidence="3" type="ORF">BU204_22340</name>
</gene>
<sequence>MIIDSHHHLWDPATRDYPWMAAAALDPIRHAYTLEDLRAVAAGVSGTVLVQTVASTEETEEFLATAAAADGLVLGVVGWVDLLAPDVADHVARLRSLPGGDLLVGVRHQAEDEPDPRWLVRPDVLRGIAALAEAGLVYDVLVREPQLPAAVELVGLLPSVRFVLDHAGKPPVASGALDGWAGLVTRLAEHPNVFCKLSGLVTEADWHSWRVDQLRPVAEHVLAAFGPERVMFGSDWPVCELAASYQQVTESAGALLASLSEAQRAEVFAGTAVRCYGLRLR</sequence>
<dbReference type="EMBL" id="MSIE01000042">
    <property type="protein sequence ID" value="OLF15381.1"/>
    <property type="molecule type" value="Genomic_DNA"/>
</dbReference>
<reference evidence="3 4" key="1">
    <citation type="submission" date="2016-12" db="EMBL/GenBank/DDBJ databases">
        <title>The draft genome sequence of Actinophytocola sp. 11-183.</title>
        <authorList>
            <person name="Wang W."/>
            <person name="Yuan L."/>
        </authorList>
    </citation>
    <scope>NUCLEOTIDE SEQUENCE [LARGE SCALE GENOMIC DNA]</scope>
    <source>
        <strain evidence="3 4">11-183</strain>
    </source>
</reference>
<evidence type="ECO:0000256" key="1">
    <source>
        <dbReference type="ARBA" id="ARBA00038310"/>
    </source>
</evidence>
<dbReference type="InterPro" id="IPR052350">
    <property type="entry name" value="Metallo-dep_Lactonases"/>
</dbReference>
<dbReference type="Pfam" id="PF04909">
    <property type="entry name" value="Amidohydro_2"/>
    <property type="match status" value="1"/>
</dbReference>
<dbReference type="PANTHER" id="PTHR43569:SF2">
    <property type="entry name" value="AMIDOHYDROLASE-RELATED DOMAIN-CONTAINING PROTEIN"/>
    <property type="match status" value="1"/>
</dbReference>
<dbReference type="GO" id="GO:0016787">
    <property type="term" value="F:hydrolase activity"/>
    <property type="evidence" value="ECO:0007669"/>
    <property type="project" value="UniProtKB-KW"/>
</dbReference>
<organism evidence="3 4">
    <name type="scientific">Actinophytocola xanthii</name>
    <dbReference type="NCBI Taxonomy" id="1912961"/>
    <lineage>
        <taxon>Bacteria</taxon>
        <taxon>Bacillati</taxon>
        <taxon>Actinomycetota</taxon>
        <taxon>Actinomycetes</taxon>
        <taxon>Pseudonocardiales</taxon>
        <taxon>Pseudonocardiaceae</taxon>
    </lineage>
</organism>
<keyword evidence="3" id="KW-0378">Hydrolase</keyword>
<protein>
    <submittedName>
        <fullName evidence="3">Amidohydrolase</fullName>
    </submittedName>
</protein>
<dbReference type="SUPFAM" id="SSF51556">
    <property type="entry name" value="Metallo-dependent hydrolases"/>
    <property type="match status" value="1"/>
</dbReference>
<dbReference type="Proteomes" id="UP000185596">
    <property type="component" value="Unassembled WGS sequence"/>
</dbReference>
<accession>A0A1Q8CM20</accession>
<name>A0A1Q8CM20_9PSEU</name>
<dbReference type="STRING" id="1912961.BU204_22340"/>
<dbReference type="PANTHER" id="PTHR43569">
    <property type="entry name" value="AMIDOHYDROLASE"/>
    <property type="match status" value="1"/>
</dbReference>